<feature type="region of interest" description="Disordered" evidence="2">
    <location>
        <begin position="1"/>
        <end position="20"/>
    </location>
</feature>
<dbReference type="Gene3D" id="3.10.100.10">
    <property type="entry name" value="Mannose-Binding Protein A, subunit A"/>
    <property type="match status" value="1"/>
</dbReference>
<dbReference type="Proteomes" id="UP000261640">
    <property type="component" value="Unplaced"/>
</dbReference>
<feature type="domain" description="C-type lectin" evidence="3">
    <location>
        <begin position="83"/>
        <end position="202"/>
    </location>
</feature>
<dbReference type="InterPro" id="IPR018378">
    <property type="entry name" value="C-type_lectin_CS"/>
</dbReference>
<sequence>MSCSLASSAPSCEADTEKEEDNSAAGKNLYNLISTMKMLGVFVLCVCAMMDLTPAADLPEAKDENDQTASSPLVKRTVFRSRYRNRYFYYIHTPLTWAEAERNCQSMGGNLASVHDTHEYHGIQRVIMAASHDYKETWIGGSNGQEDRFWLWSDGTLFHYTNWCPGKPVYSQGQQHCVLMNHSAQKCWGNLQCHYRRPSVCAKKVY</sequence>
<evidence type="ECO:0000313" key="4">
    <source>
        <dbReference type="Ensembl" id="ENSMAMP00000063333.1"/>
    </source>
</evidence>
<dbReference type="Ensembl" id="ENSMAMT00000050145.1">
    <property type="protein sequence ID" value="ENSMAMP00000063333.1"/>
    <property type="gene ID" value="ENSMAMG00000025790.1"/>
</dbReference>
<dbReference type="FunCoup" id="A0A7N8YD48">
    <property type="interactions" value="811"/>
</dbReference>
<organism evidence="4 5">
    <name type="scientific">Mastacembelus armatus</name>
    <name type="common">zig-zag eel</name>
    <dbReference type="NCBI Taxonomy" id="205130"/>
    <lineage>
        <taxon>Eukaryota</taxon>
        <taxon>Metazoa</taxon>
        <taxon>Chordata</taxon>
        <taxon>Craniata</taxon>
        <taxon>Vertebrata</taxon>
        <taxon>Euteleostomi</taxon>
        <taxon>Actinopterygii</taxon>
        <taxon>Neopterygii</taxon>
        <taxon>Teleostei</taxon>
        <taxon>Neoteleostei</taxon>
        <taxon>Acanthomorphata</taxon>
        <taxon>Anabantaria</taxon>
        <taxon>Synbranchiformes</taxon>
        <taxon>Mastacembelidae</taxon>
        <taxon>Mastacembelus</taxon>
    </lineage>
</organism>
<accession>A0A7N8YD48</accession>
<dbReference type="Pfam" id="PF00059">
    <property type="entry name" value="Lectin_C"/>
    <property type="match status" value="1"/>
</dbReference>
<dbReference type="PANTHER" id="PTHR22803">
    <property type="entry name" value="MANNOSE, PHOSPHOLIPASE, LECTIN RECEPTOR RELATED"/>
    <property type="match status" value="1"/>
</dbReference>
<dbReference type="PROSITE" id="PS00615">
    <property type="entry name" value="C_TYPE_LECTIN_1"/>
    <property type="match status" value="1"/>
</dbReference>
<dbReference type="InterPro" id="IPR016187">
    <property type="entry name" value="CTDL_fold"/>
</dbReference>
<dbReference type="InterPro" id="IPR016186">
    <property type="entry name" value="C-type_lectin-like/link_sf"/>
</dbReference>
<evidence type="ECO:0000313" key="5">
    <source>
        <dbReference type="Proteomes" id="UP000261640"/>
    </source>
</evidence>
<dbReference type="SMART" id="SM00034">
    <property type="entry name" value="CLECT"/>
    <property type="match status" value="1"/>
</dbReference>
<dbReference type="GeneTree" id="ENSGT00940000164599"/>
<dbReference type="AlphaFoldDB" id="A0A7N8YD48"/>
<dbReference type="PROSITE" id="PS50041">
    <property type="entry name" value="C_TYPE_LECTIN_2"/>
    <property type="match status" value="1"/>
</dbReference>
<dbReference type="InParanoid" id="A0A7N8YD48"/>
<feature type="compositionally biased region" description="Polar residues" evidence="2">
    <location>
        <begin position="1"/>
        <end position="10"/>
    </location>
</feature>
<keyword evidence="1" id="KW-1015">Disulfide bond</keyword>
<evidence type="ECO:0000256" key="2">
    <source>
        <dbReference type="SAM" id="MobiDB-lite"/>
    </source>
</evidence>
<dbReference type="InterPro" id="IPR050111">
    <property type="entry name" value="C-type_lectin/snaclec_domain"/>
</dbReference>
<reference evidence="4" key="2">
    <citation type="submission" date="2025-09" db="UniProtKB">
        <authorList>
            <consortium name="Ensembl"/>
        </authorList>
    </citation>
    <scope>IDENTIFICATION</scope>
</reference>
<proteinExistence type="predicted"/>
<keyword evidence="5" id="KW-1185">Reference proteome</keyword>
<name>A0A7N8YD48_9TELE</name>
<protein>
    <recommendedName>
        <fullName evidence="3">C-type lectin domain-containing protein</fullName>
    </recommendedName>
</protein>
<reference evidence="4" key="1">
    <citation type="submission" date="2025-08" db="UniProtKB">
        <authorList>
            <consortium name="Ensembl"/>
        </authorList>
    </citation>
    <scope>IDENTIFICATION</scope>
</reference>
<dbReference type="InterPro" id="IPR001304">
    <property type="entry name" value="C-type_lectin-like"/>
</dbReference>
<evidence type="ECO:0000256" key="1">
    <source>
        <dbReference type="ARBA" id="ARBA00023157"/>
    </source>
</evidence>
<dbReference type="SUPFAM" id="SSF56436">
    <property type="entry name" value="C-type lectin-like"/>
    <property type="match status" value="1"/>
</dbReference>
<dbReference type="CDD" id="cd00037">
    <property type="entry name" value="CLECT"/>
    <property type="match status" value="1"/>
</dbReference>
<evidence type="ECO:0000259" key="3">
    <source>
        <dbReference type="PROSITE" id="PS50041"/>
    </source>
</evidence>